<evidence type="ECO:0000313" key="3">
    <source>
        <dbReference type="EMBL" id="EOY09253.1"/>
    </source>
</evidence>
<dbReference type="PANTHER" id="PTHR33463">
    <property type="entry name" value="NB-ARC DOMAIN-CONTAINING PROTEIN-RELATED"/>
    <property type="match status" value="1"/>
</dbReference>
<keyword evidence="4" id="KW-1185">Reference proteome</keyword>
<name>A0A061EX75_THECC</name>
<dbReference type="Gene3D" id="3.80.10.10">
    <property type="entry name" value="Ribonuclease Inhibitor"/>
    <property type="match status" value="3"/>
</dbReference>
<dbReference type="HOGENOM" id="CLU_529380_0_0_1"/>
<gene>
    <name evidence="3" type="ORF">TCM_024664</name>
</gene>
<feature type="domain" description="Disease resistance protein At4g27190-like leucine-rich repeats" evidence="2">
    <location>
        <begin position="48"/>
        <end position="161"/>
    </location>
</feature>
<keyword evidence="1" id="KW-0611">Plant defense</keyword>
<protein>
    <recommendedName>
        <fullName evidence="2">Disease resistance protein At4g27190-like leucine-rich repeats domain-containing protein</fullName>
    </recommendedName>
</protein>
<evidence type="ECO:0000256" key="1">
    <source>
        <dbReference type="ARBA" id="ARBA00022821"/>
    </source>
</evidence>
<reference evidence="3 4" key="1">
    <citation type="journal article" date="2013" name="Genome Biol.">
        <title>The genome sequence of the most widely cultivated cacao type and its use to identify candidate genes regulating pod color.</title>
        <authorList>
            <person name="Motamayor J.C."/>
            <person name="Mockaitis K."/>
            <person name="Schmutz J."/>
            <person name="Haiminen N."/>
            <person name="Iii D.L."/>
            <person name="Cornejo O."/>
            <person name="Findley S.D."/>
            <person name="Zheng P."/>
            <person name="Utro F."/>
            <person name="Royaert S."/>
            <person name="Saski C."/>
            <person name="Jenkins J."/>
            <person name="Podicheti R."/>
            <person name="Zhao M."/>
            <person name="Scheffler B.E."/>
            <person name="Stack J.C."/>
            <person name="Feltus F.A."/>
            <person name="Mustiga G.M."/>
            <person name="Amores F."/>
            <person name="Phillips W."/>
            <person name="Marelli J.P."/>
            <person name="May G.D."/>
            <person name="Shapiro H."/>
            <person name="Ma J."/>
            <person name="Bustamante C.D."/>
            <person name="Schnell R.J."/>
            <person name="Main D."/>
            <person name="Gilbert D."/>
            <person name="Parida L."/>
            <person name="Kuhn D.N."/>
        </authorList>
    </citation>
    <scope>NUCLEOTIDE SEQUENCE [LARGE SCALE GENOMIC DNA]</scope>
    <source>
        <strain evidence="4">cv. Matina 1-6</strain>
    </source>
</reference>
<sequence length="515" mass="59322">MLIDCKSLRYVFPPMLAQHLSNLSFLCAKGCEALEQIIYEGQSSTSTSNVPLQPTSFPNLRKIWIIGCNSLKTLFPITVAHCLLKLEQFKVEGASKLEQLFGHEDETGLKDEKEMLLPQLKRLFLKRLPSLTRFIPKCYHFVFPTLEYLEVKECSKITTSFLVDSEFSTHAQTKFFLFNIRNKNQQCATIVPDLGQKSPNLEYLTVWNHERTCQARGGHTHSSLRVLRLETLPESCIIWKDPLQHVTLGNLIKLKAIGCRSLRHGFSPTIAQNLLHLKYLKIWECEALEQIITENQISSSKVHLQVRFPNLIRLQIGKCKNLKRLFPASFVGYLSKLRYLILQEAFELEHLFGHEDEASTKDGEEKKMVLPQLEVLFLGNFPSVLSPTPEGYHFIFQSLRSLTIEECPKMVQLLQLIQIFVFTPKQRHSHLLRKIRRKVLPQSTESKMQQTAIPAKTFIGIVGVNRMYYLRTWKNQEKISHNKWLGSRVQNAEIINSSPVLFLIKCGLLFCNCPV</sequence>
<dbReference type="InterPro" id="IPR050905">
    <property type="entry name" value="Plant_NBS-LRR"/>
</dbReference>
<dbReference type="AlphaFoldDB" id="A0A061EX75"/>
<dbReference type="OMA" id="SSKEERX"/>
<dbReference type="EMBL" id="CM001883">
    <property type="protein sequence ID" value="EOY09253.1"/>
    <property type="molecule type" value="Genomic_DNA"/>
</dbReference>
<feature type="domain" description="Disease resistance protein At4g27190-like leucine-rich repeats" evidence="2">
    <location>
        <begin position="219"/>
        <end position="286"/>
    </location>
</feature>
<dbReference type="Proteomes" id="UP000026915">
    <property type="component" value="Chromosome 5"/>
</dbReference>
<dbReference type="InParanoid" id="A0A061EX75"/>
<dbReference type="eggNOG" id="KOG4658">
    <property type="taxonomic scope" value="Eukaryota"/>
</dbReference>
<accession>A0A061EX75</accession>
<dbReference type="InterPro" id="IPR057135">
    <property type="entry name" value="At4g27190-like_LRR"/>
</dbReference>
<feature type="domain" description="Disease resistance protein At4g27190-like leucine-rich repeats" evidence="2">
    <location>
        <begin position="294"/>
        <end position="414"/>
    </location>
</feature>
<organism evidence="3 4">
    <name type="scientific">Theobroma cacao</name>
    <name type="common">Cacao</name>
    <name type="synonym">Cocoa</name>
    <dbReference type="NCBI Taxonomy" id="3641"/>
    <lineage>
        <taxon>Eukaryota</taxon>
        <taxon>Viridiplantae</taxon>
        <taxon>Streptophyta</taxon>
        <taxon>Embryophyta</taxon>
        <taxon>Tracheophyta</taxon>
        <taxon>Spermatophyta</taxon>
        <taxon>Magnoliopsida</taxon>
        <taxon>eudicotyledons</taxon>
        <taxon>Gunneridae</taxon>
        <taxon>Pentapetalae</taxon>
        <taxon>rosids</taxon>
        <taxon>malvids</taxon>
        <taxon>Malvales</taxon>
        <taxon>Malvaceae</taxon>
        <taxon>Byttnerioideae</taxon>
        <taxon>Theobroma</taxon>
    </lineage>
</organism>
<dbReference type="SUPFAM" id="SSF52058">
    <property type="entry name" value="L domain-like"/>
    <property type="match status" value="1"/>
</dbReference>
<evidence type="ECO:0000259" key="2">
    <source>
        <dbReference type="Pfam" id="PF23247"/>
    </source>
</evidence>
<dbReference type="InterPro" id="IPR032675">
    <property type="entry name" value="LRR_dom_sf"/>
</dbReference>
<proteinExistence type="predicted"/>
<dbReference type="Gramene" id="EOY09253">
    <property type="protein sequence ID" value="EOY09253"/>
    <property type="gene ID" value="TCM_024664"/>
</dbReference>
<dbReference type="Pfam" id="PF23247">
    <property type="entry name" value="LRR_RPS2"/>
    <property type="match status" value="3"/>
</dbReference>
<evidence type="ECO:0000313" key="4">
    <source>
        <dbReference type="Proteomes" id="UP000026915"/>
    </source>
</evidence>